<name>A0A139SM34_9BACT</name>
<keyword evidence="2" id="KW-1133">Transmembrane helix</keyword>
<dbReference type="AlphaFoldDB" id="A0A139SM34"/>
<keyword evidence="4" id="KW-1185">Reference proteome</keyword>
<accession>A0A139SM34</accession>
<evidence type="ECO:0000313" key="4">
    <source>
        <dbReference type="Proteomes" id="UP000070058"/>
    </source>
</evidence>
<keyword evidence="2" id="KW-0812">Transmembrane</keyword>
<protein>
    <submittedName>
        <fullName evidence="3">Uncharacterized protein</fullName>
    </submittedName>
</protein>
<sequence length="178" mass="20965">MKKIHVLFPLIAMILFFGYWWNYNKQYEAAQEAKKEQAQQALIAKREQEARDRELAIKLAIEKQAEQRREREAREAKRQQEREERQAAREARERADRERQKLRRQSELLDQDIVKETEAVTKLEERKQFLLAEERFLRDYVRLAESNEGGVTEAIQRIAAAEAARAAAAAEAAQANRR</sequence>
<dbReference type="STRING" id="1548207.AXK11_00665"/>
<dbReference type="Proteomes" id="UP000070058">
    <property type="component" value="Unassembled WGS sequence"/>
</dbReference>
<feature type="region of interest" description="Disordered" evidence="1">
    <location>
        <begin position="68"/>
        <end position="101"/>
    </location>
</feature>
<proteinExistence type="predicted"/>
<feature type="transmembrane region" description="Helical" evidence="2">
    <location>
        <begin position="6"/>
        <end position="23"/>
    </location>
</feature>
<evidence type="ECO:0000313" key="3">
    <source>
        <dbReference type="EMBL" id="KXU35592.1"/>
    </source>
</evidence>
<comment type="caution">
    <text evidence="3">The sequence shown here is derived from an EMBL/GenBank/DDBJ whole genome shotgun (WGS) entry which is preliminary data.</text>
</comment>
<organism evidence="3 4">
    <name type="scientific">Cephaloticoccus primus</name>
    <dbReference type="NCBI Taxonomy" id="1548207"/>
    <lineage>
        <taxon>Bacteria</taxon>
        <taxon>Pseudomonadati</taxon>
        <taxon>Verrucomicrobiota</taxon>
        <taxon>Opitutia</taxon>
        <taxon>Opitutales</taxon>
        <taxon>Opitutaceae</taxon>
        <taxon>Cephaloticoccus</taxon>
    </lineage>
</organism>
<evidence type="ECO:0000256" key="2">
    <source>
        <dbReference type="SAM" id="Phobius"/>
    </source>
</evidence>
<evidence type="ECO:0000256" key="1">
    <source>
        <dbReference type="SAM" id="MobiDB-lite"/>
    </source>
</evidence>
<gene>
    <name evidence="3" type="ORF">AXK11_00665</name>
</gene>
<keyword evidence="2" id="KW-0472">Membrane</keyword>
<dbReference type="EMBL" id="LSZQ01000045">
    <property type="protein sequence ID" value="KXU35592.1"/>
    <property type="molecule type" value="Genomic_DNA"/>
</dbReference>
<dbReference type="OrthoDB" id="197092at2"/>
<reference evidence="4" key="1">
    <citation type="submission" date="2016-02" db="EMBL/GenBank/DDBJ databases">
        <authorList>
            <person name="Sanders J.G."/>
            <person name="Lin J.Y."/>
            <person name="Wertz J.T."/>
            <person name="Russell J.A."/>
            <person name="Moreau C.S."/>
            <person name="Powell S."/>
        </authorList>
    </citation>
    <scope>NUCLEOTIDE SEQUENCE [LARGE SCALE GENOMIC DNA]</scope>
    <source>
        <strain evidence="4">CAG34</strain>
    </source>
</reference>
<dbReference type="RefSeq" id="WP_068630204.1">
    <property type="nucleotide sequence ID" value="NZ_LSZQ01000045.1"/>
</dbReference>